<protein>
    <submittedName>
        <fullName evidence="1">Acetyltransferase</fullName>
    </submittedName>
</protein>
<gene>
    <name evidence="1" type="ORF">CBA19CS22_20650</name>
</gene>
<comment type="caution">
    <text evidence="1">The sequence shown here is derived from an EMBL/GenBank/DDBJ whole genome shotgun (WGS) entry which is preliminary data.</text>
</comment>
<name>A0ACB5QWA0_9BURK</name>
<accession>A0ACB5QWA0</accession>
<evidence type="ECO:0000313" key="2">
    <source>
        <dbReference type="Proteomes" id="UP001055013"/>
    </source>
</evidence>
<dbReference type="EMBL" id="BPUR01000012">
    <property type="protein sequence ID" value="GJH18994.1"/>
    <property type="molecule type" value="Genomic_DNA"/>
</dbReference>
<sequence length="365" mass="42268">MVTFFAAAKKVTPAPGRGRANRPTRTQDSTKARANPEPQTQHPKPTRDSPMNIRFDPDLAATAKQPANRTLTTWNADALLEALCDIYCNEPERRTATLALPYPSTDAQRAEAFIAQAKNQNLIDKAEHVEDQLLLTTSRRTFWQIAKPWLTAPASSETLLRYTQTGDVTHPVRPNNTEGTIYERHFPQIDMTFSLRTADPDADSQVFSDWMNLDRVAHFWDQRGTRAEHAAYLKERRDDPHMHPMIGYFDDHPFGYFEFYWAKEDRLGPFYDAGDFDRGLHLLIGDAQFQSAGKLKAWWSGVLHYMFIDDPRTERLVGEPRVDHVRHIAYMHRMGFHTLKEFDFPHKRAALTVIDREKFFNDFRF</sequence>
<organism evidence="1 2">
    <name type="scientific">Caballeronia novacaledonica</name>
    <dbReference type="NCBI Taxonomy" id="1544861"/>
    <lineage>
        <taxon>Bacteria</taxon>
        <taxon>Pseudomonadati</taxon>
        <taxon>Pseudomonadota</taxon>
        <taxon>Betaproteobacteria</taxon>
        <taxon>Burkholderiales</taxon>
        <taxon>Burkholderiaceae</taxon>
        <taxon>Caballeronia</taxon>
    </lineage>
</organism>
<dbReference type="Proteomes" id="UP001055013">
    <property type="component" value="Unassembled WGS sequence"/>
</dbReference>
<reference evidence="1" key="1">
    <citation type="submission" date="2021-09" db="EMBL/GenBank/DDBJ databases">
        <title>Isolation and characterization of 3-chlorobenzoate degrading bacteria from soils in Shizuoka.</title>
        <authorList>
            <person name="Ifat A."/>
            <person name="Ogawa N."/>
            <person name="Kimbara K."/>
            <person name="Moriuchi R."/>
            <person name="Dohra H."/>
            <person name="Shintani M."/>
        </authorList>
    </citation>
    <scope>NUCLEOTIDE SEQUENCE</scope>
    <source>
        <strain evidence="1">19CS2-2</strain>
    </source>
</reference>
<keyword evidence="2" id="KW-1185">Reference proteome</keyword>
<evidence type="ECO:0000313" key="1">
    <source>
        <dbReference type="EMBL" id="GJH18994.1"/>
    </source>
</evidence>
<proteinExistence type="predicted"/>